<protein>
    <submittedName>
        <fullName evidence="1">Uncharacterized protein</fullName>
    </submittedName>
</protein>
<proteinExistence type="predicted"/>
<gene>
    <name evidence="1" type="ORF">NM208_g15675</name>
</gene>
<keyword evidence="2" id="KW-1185">Reference proteome</keyword>
<organism evidence="1 2">
    <name type="scientific">Fusarium decemcellulare</name>
    <dbReference type="NCBI Taxonomy" id="57161"/>
    <lineage>
        <taxon>Eukaryota</taxon>
        <taxon>Fungi</taxon>
        <taxon>Dikarya</taxon>
        <taxon>Ascomycota</taxon>
        <taxon>Pezizomycotina</taxon>
        <taxon>Sordariomycetes</taxon>
        <taxon>Hypocreomycetidae</taxon>
        <taxon>Hypocreales</taxon>
        <taxon>Nectriaceae</taxon>
        <taxon>Fusarium</taxon>
        <taxon>Fusarium decemcellulare species complex</taxon>
    </lineage>
</organism>
<sequence>MANRGVSWDPHVHTISDLKELGSKKLPKMYRDYFNEGAMDLVTLKDNEEAYNRYKIRPRILVNVDNVDISSEIFGCKTALPLGFSPAAMHRLAHPDGEIATSRAAANIGICMGLSSYATASLEDVAAEGSGNPYVMQLCVLRDRQTTLQILQRAEASGYKAIFLSVDVPMLGRRLNEYRNNFVLPDDMAWPNLLSDGKSELSGSNEDLTASKHDFDPSLDWDTAIPWLREHTKLQLWIKGVYAAEDVHLAIKYGLDGVVVSNHGGRQLDGVPATLDALRECVIAANGKIPVAVDGGIRRGTDIFKALAMGASHCFVGRIPIWGLAYNGQEGVELALKILMYEFKLAMALAGCRTIKDISRSHLAFLNSEGILAKLWSCRPTLDQAACTIGKAAEPLETHRHLLEARDSPRRTLTQYHEHKNGPHRHPCRPHHPIHSRRGRDLPGVDAHVQRLIKAGVHGLVPGGSTGEFAALTIQERKDVLEQCVKSAAGRIPVVAGIGDCSTAVLVDLAQHAAKVGATALMVLPPYYDSPDLATLKEILSDVHKASNLPIMYYNIPSATGVNLSPAEIASLTEISSSTTTTASPPSTAGTH</sequence>
<dbReference type="Proteomes" id="UP001148629">
    <property type="component" value="Unassembled WGS sequence"/>
</dbReference>
<evidence type="ECO:0000313" key="1">
    <source>
        <dbReference type="EMBL" id="KAJ3509405.1"/>
    </source>
</evidence>
<reference evidence="1" key="1">
    <citation type="submission" date="2022-08" db="EMBL/GenBank/DDBJ databases">
        <title>Genome Sequence of Fusarium decemcellulare.</title>
        <authorList>
            <person name="Buettner E."/>
        </authorList>
    </citation>
    <scope>NUCLEOTIDE SEQUENCE</scope>
    <source>
        <strain evidence="1">Babe19</strain>
    </source>
</reference>
<accession>A0ACC1RFS7</accession>
<dbReference type="EMBL" id="JANRMS010004363">
    <property type="protein sequence ID" value="KAJ3509405.1"/>
    <property type="molecule type" value="Genomic_DNA"/>
</dbReference>
<evidence type="ECO:0000313" key="2">
    <source>
        <dbReference type="Proteomes" id="UP001148629"/>
    </source>
</evidence>
<name>A0ACC1RFS7_9HYPO</name>
<comment type="caution">
    <text evidence="1">The sequence shown here is derived from an EMBL/GenBank/DDBJ whole genome shotgun (WGS) entry which is preliminary data.</text>
</comment>